<dbReference type="AlphaFoldDB" id="A0A1N7JJF5"/>
<evidence type="ECO:0000313" key="2">
    <source>
        <dbReference type="EMBL" id="SIS49384.1"/>
    </source>
</evidence>
<feature type="non-terminal residue" evidence="2">
    <location>
        <position position="1"/>
    </location>
</feature>
<dbReference type="STRING" id="252246.SAMN05421799_1011"/>
<dbReference type="EMBL" id="FTOO01000001">
    <property type="protein sequence ID" value="SIS49384.1"/>
    <property type="molecule type" value="Genomic_DNA"/>
</dbReference>
<evidence type="ECO:0000256" key="1">
    <source>
        <dbReference type="ARBA" id="ARBA00006539"/>
    </source>
</evidence>
<dbReference type="RefSeq" id="WP_084182358.1">
    <property type="nucleotide sequence ID" value="NZ_FTOO01000001.1"/>
</dbReference>
<dbReference type="Proteomes" id="UP000186156">
    <property type="component" value="Unassembled WGS sequence"/>
</dbReference>
<name>A0A1N7JJF5_9BACL</name>
<dbReference type="OrthoDB" id="2371514at2"/>
<proteinExistence type="inferred from homology"/>
<protein>
    <submittedName>
        <fullName evidence="2">Uncharacterized protein family (UPF0236)</fullName>
    </submittedName>
</protein>
<sequence length="427" mass="48352">RKLQEERDKTRWALIHRKPRTLVTTVGEITILRRYYRDKQTGERRFLLDDALGLEPHRRLSPQLRSQAIALAMEMSYRRAASLLQAWVPEVSAMAIWEEVQRLGEEERAKAERAREEVFGQGIPTPGKRAVETLHVEADGVYVRRRRRGGEDKAHLEVKLAVAYEGKEAQGSNRRRALVGRHVVAGTEEGESFWEQAVTEFGRVWDWSSVRRCWLGTDGAAWAKQGMCMLPGARHRLDPFHLRQALVRALGRETKVYRKVWEALSAEDGPRVEALLTAAAKRSQGTKKKQIEQLKGYLKNHWDGIVSSDAAVSLGAIEGQVFHHVARRMKRHGARWSERGADALVRLMAARANGEPVMKASEKREPHLATRGMAQEAVVTDAEMTRKVEAAASWLEAHMPALAGPHASRPWVKYVLRELARLPHTIA</sequence>
<organism evidence="2 3">
    <name type="scientific">Alicyclobacillus vulcanalis</name>
    <dbReference type="NCBI Taxonomy" id="252246"/>
    <lineage>
        <taxon>Bacteria</taxon>
        <taxon>Bacillati</taxon>
        <taxon>Bacillota</taxon>
        <taxon>Bacilli</taxon>
        <taxon>Bacillales</taxon>
        <taxon>Alicyclobacillaceae</taxon>
        <taxon>Alicyclobacillus</taxon>
    </lineage>
</organism>
<dbReference type="InterPro" id="IPR009620">
    <property type="entry name" value="UPF0236"/>
</dbReference>
<comment type="similarity">
    <text evidence="1">Belongs to the UPF0236 family.</text>
</comment>
<dbReference type="NCBIfam" id="NF033529">
    <property type="entry name" value="transpos_ISLre2"/>
    <property type="match status" value="1"/>
</dbReference>
<gene>
    <name evidence="2" type="ORF">SAMN05421799_1011</name>
</gene>
<keyword evidence="3" id="KW-1185">Reference proteome</keyword>
<dbReference type="Pfam" id="PF06782">
    <property type="entry name" value="UPF0236"/>
    <property type="match status" value="1"/>
</dbReference>
<evidence type="ECO:0000313" key="3">
    <source>
        <dbReference type="Proteomes" id="UP000186156"/>
    </source>
</evidence>
<accession>A0A1N7JJF5</accession>
<reference evidence="3" key="1">
    <citation type="submission" date="2017-01" db="EMBL/GenBank/DDBJ databases">
        <authorList>
            <person name="Varghese N."/>
            <person name="Submissions S."/>
        </authorList>
    </citation>
    <scope>NUCLEOTIDE SEQUENCE [LARGE SCALE GENOMIC DNA]</scope>
    <source>
        <strain evidence="3">DSM 16176</strain>
    </source>
</reference>